<sequence>MMKYIQALQNVSLFDEMSIDEISLTLSSMDTFIKKHGKRDCICLQNEAFSRIGIILKGKVQVIRRHITDDIASIHTLDTFDTFGEDIICSGRTATPYSIEAVEESTLLYIDGTRLFIMDKQNSSYRGKFFKNIIKTVANRSFLLNAQVDYIRILSLRKRVAVLLLDHYYNNGQNLFTIEFSRAEMAKYLNATRPAVSKILAEFKKEGMIDYYRNSFKICDVDRLSKQ</sequence>
<accession>A0A1D8GG15</accession>
<dbReference type="KEGG" id="gfe:Gferi_09835"/>
<evidence type="ECO:0000259" key="4">
    <source>
        <dbReference type="PROSITE" id="PS50042"/>
    </source>
</evidence>
<dbReference type="SUPFAM" id="SSF51206">
    <property type="entry name" value="cAMP-binding domain-like"/>
    <property type="match status" value="1"/>
</dbReference>
<keyword evidence="2" id="KW-0238">DNA-binding</keyword>
<dbReference type="STRING" id="1424294.Gferi_09835"/>
<dbReference type="Gene3D" id="2.60.120.10">
    <property type="entry name" value="Jelly Rolls"/>
    <property type="match status" value="1"/>
</dbReference>
<feature type="domain" description="Cyclic nucleotide-binding" evidence="4">
    <location>
        <begin position="13"/>
        <end position="136"/>
    </location>
</feature>
<evidence type="ECO:0000256" key="3">
    <source>
        <dbReference type="ARBA" id="ARBA00023163"/>
    </source>
</evidence>
<dbReference type="PROSITE" id="PS51063">
    <property type="entry name" value="HTH_CRP_2"/>
    <property type="match status" value="1"/>
</dbReference>
<dbReference type="EMBL" id="CP017269">
    <property type="protein sequence ID" value="AOT69851.1"/>
    <property type="molecule type" value="Genomic_DNA"/>
</dbReference>
<gene>
    <name evidence="6" type="ORF">Gferi_09835</name>
</gene>
<dbReference type="PROSITE" id="PS50042">
    <property type="entry name" value="CNMP_BINDING_3"/>
    <property type="match status" value="1"/>
</dbReference>
<dbReference type="InterPro" id="IPR000595">
    <property type="entry name" value="cNMP-bd_dom"/>
</dbReference>
<dbReference type="InterPro" id="IPR012318">
    <property type="entry name" value="HTH_CRP"/>
</dbReference>
<dbReference type="InterPro" id="IPR014710">
    <property type="entry name" value="RmlC-like_jellyroll"/>
</dbReference>
<feature type="domain" description="HTH crp-type" evidence="5">
    <location>
        <begin position="154"/>
        <end position="222"/>
    </location>
</feature>
<dbReference type="PANTHER" id="PTHR24567:SF58">
    <property type="entry name" value="CYCLIC AMP-BINDING REGULATORY PROTEIN"/>
    <property type="match status" value="1"/>
</dbReference>
<dbReference type="GO" id="GO:0003677">
    <property type="term" value="F:DNA binding"/>
    <property type="evidence" value="ECO:0007669"/>
    <property type="project" value="UniProtKB-KW"/>
</dbReference>
<evidence type="ECO:0000313" key="7">
    <source>
        <dbReference type="Proteomes" id="UP000095743"/>
    </source>
</evidence>
<keyword evidence="7" id="KW-1185">Reference proteome</keyword>
<dbReference type="InterPro" id="IPR050397">
    <property type="entry name" value="Env_Response_Regulators"/>
</dbReference>
<proteinExistence type="predicted"/>
<keyword evidence="3" id="KW-0804">Transcription</keyword>
<dbReference type="GO" id="GO:0005829">
    <property type="term" value="C:cytosol"/>
    <property type="evidence" value="ECO:0007669"/>
    <property type="project" value="TreeGrafter"/>
</dbReference>
<evidence type="ECO:0000259" key="5">
    <source>
        <dbReference type="PROSITE" id="PS51063"/>
    </source>
</evidence>
<dbReference type="Proteomes" id="UP000095743">
    <property type="component" value="Chromosome"/>
</dbReference>
<dbReference type="CDD" id="cd00038">
    <property type="entry name" value="CAP_ED"/>
    <property type="match status" value="1"/>
</dbReference>
<evidence type="ECO:0008006" key="8">
    <source>
        <dbReference type="Google" id="ProtNLM"/>
    </source>
</evidence>
<dbReference type="InterPro" id="IPR036390">
    <property type="entry name" value="WH_DNA-bd_sf"/>
</dbReference>
<evidence type="ECO:0000256" key="1">
    <source>
        <dbReference type="ARBA" id="ARBA00023015"/>
    </source>
</evidence>
<dbReference type="InterPro" id="IPR018490">
    <property type="entry name" value="cNMP-bd_dom_sf"/>
</dbReference>
<protein>
    <recommendedName>
        <fullName evidence="8">Crp/Fnr family transcriptional regulator</fullName>
    </recommendedName>
</protein>
<evidence type="ECO:0000313" key="6">
    <source>
        <dbReference type="EMBL" id="AOT69851.1"/>
    </source>
</evidence>
<organism evidence="6 7">
    <name type="scientific">Geosporobacter ferrireducens</name>
    <dbReference type="NCBI Taxonomy" id="1424294"/>
    <lineage>
        <taxon>Bacteria</taxon>
        <taxon>Bacillati</taxon>
        <taxon>Bacillota</taxon>
        <taxon>Clostridia</taxon>
        <taxon>Peptostreptococcales</taxon>
        <taxon>Thermotaleaceae</taxon>
        <taxon>Geosporobacter</taxon>
    </lineage>
</organism>
<name>A0A1D8GG15_9FIRM</name>
<dbReference type="SMART" id="SM00419">
    <property type="entry name" value="HTH_CRP"/>
    <property type="match status" value="1"/>
</dbReference>
<dbReference type="AlphaFoldDB" id="A0A1D8GG15"/>
<dbReference type="SUPFAM" id="SSF46785">
    <property type="entry name" value="Winged helix' DNA-binding domain"/>
    <property type="match status" value="1"/>
</dbReference>
<dbReference type="Pfam" id="PF13545">
    <property type="entry name" value="HTH_Crp_2"/>
    <property type="match status" value="1"/>
</dbReference>
<evidence type="ECO:0000256" key="2">
    <source>
        <dbReference type="ARBA" id="ARBA00023125"/>
    </source>
</evidence>
<dbReference type="Pfam" id="PF00027">
    <property type="entry name" value="cNMP_binding"/>
    <property type="match status" value="1"/>
</dbReference>
<keyword evidence="1" id="KW-0805">Transcription regulation</keyword>
<dbReference type="GO" id="GO:0003700">
    <property type="term" value="F:DNA-binding transcription factor activity"/>
    <property type="evidence" value="ECO:0007669"/>
    <property type="project" value="TreeGrafter"/>
</dbReference>
<reference evidence="6 7" key="1">
    <citation type="submission" date="2016-09" db="EMBL/GenBank/DDBJ databases">
        <title>Genomic analysis reveals versatility of anaerobic energy metabolism of Geosporobacter ferrireducens IRF9 of phylum Firmicutes.</title>
        <authorList>
            <person name="Kim S.-J."/>
        </authorList>
    </citation>
    <scope>NUCLEOTIDE SEQUENCE [LARGE SCALE GENOMIC DNA]</scope>
    <source>
        <strain evidence="6 7">IRF9</strain>
    </source>
</reference>
<dbReference type="OrthoDB" id="3176638at2"/>
<dbReference type="PANTHER" id="PTHR24567">
    <property type="entry name" value="CRP FAMILY TRANSCRIPTIONAL REGULATORY PROTEIN"/>
    <property type="match status" value="1"/>
</dbReference>